<dbReference type="CDD" id="cd00052">
    <property type="entry name" value="EH"/>
    <property type="match status" value="2"/>
</dbReference>
<keyword evidence="15" id="KW-1185">Reference proteome</keyword>
<evidence type="ECO:0000256" key="6">
    <source>
        <dbReference type="ARBA" id="ARBA00022583"/>
    </source>
</evidence>
<dbReference type="OrthoDB" id="1716625at2759"/>
<dbReference type="STRING" id="1263082.A0A068S3P4"/>
<evidence type="ECO:0000256" key="1">
    <source>
        <dbReference type="ARBA" id="ARBA00004125"/>
    </source>
</evidence>
<dbReference type="PROSITE" id="PS50222">
    <property type="entry name" value="EF_HAND_2"/>
    <property type="match status" value="1"/>
</dbReference>
<keyword evidence="9" id="KW-0472">Membrane</keyword>
<keyword evidence="5" id="KW-0963">Cytoplasm</keyword>
<dbReference type="GO" id="GO:0006897">
    <property type="term" value="P:endocytosis"/>
    <property type="evidence" value="ECO:0007669"/>
    <property type="project" value="TreeGrafter"/>
</dbReference>
<evidence type="ECO:0000256" key="10">
    <source>
        <dbReference type="ARBA" id="ARBA00023212"/>
    </source>
</evidence>
<dbReference type="EMBL" id="CBTN010000037">
    <property type="protein sequence ID" value="CDH56472.1"/>
    <property type="molecule type" value="Genomic_DNA"/>
</dbReference>
<keyword evidence="6" id="KW-0254">Endocytosis</keyword>
<evidence type="ECO:0000256" key="2">
    <source>
        <dbReference type="ARBA" id="ARBA00004134"/>
    </source>
</evidence>
<name>A0A068S3P4_9FUNG</name>
<evidence type="ECO:0000256" key="8">
    <source>
        <dbReference type="ARBA" id="ARBA00023054"/>
    </source>
</evidence>
<proteinExistence type="inferred from homology"/>
<evidence type="ECO:0000313" key="15">
    <source>
        <dbReference type="Proteomes" id="UP000027586"/>
    </source>
</evidence>
<reference evidence="14" key="1">
    <citation type="submission" date="2013-08" db="EMBL/GenBank/DDBJ databases">
        <title>Gene expansion shapes genome architecture in the human pathogen Lichtheimia corymbifera: an evolutionary genomics analysis in the ancient terrestrial Mucorales (Mucoromycotina).</title>
        <authorList>
            <person name="Schwartze V.U."/>
            <person name="Winter S."/>
            <person name="Shelest E."/>
            <person name="Marcet-Houben M."/>
            <person name="Horn F."/>
            <person name="Wehner S."/>
            <person name="Hoffmann K."/>
            <person name="Riege K."/>
            <person name="Sammeth M."/>
            <person name="Nowrousian M."/>
            <person name="Valiante V."/>
            <person name="Linde J."/>
            <person name="Jacobsen I.D."/>
            <person name="Marz M."/>
            <person name="Brakhage A.A."/>
            <person name="Gabaldon T."/>
            <person name="Bocker S."/>
            <person name="Voigt K."/>
        </authorList>
    </citation>
    <scope>NUCLEOTIDE SEQUENCE [LARGE SCALE GENOMIC DNA]</scope>
    <source>
        <strain evidence="14">FSU 9682</strain>
    </source>
</reference>
<dbReference type="InterPro" id="IPR000261">
    <property type="entry name" value="EH_dom"/>
</dbReference>
<sequence length="822" mass="90349">MFTLDEQFSESGNVGKAIEEVEVAGQSPILVVSTLFPPSSQWQLHHPVASCFIGIRLSFLAPGDQSKYESLFAQAAPSSKFMSAAQAREVLSRSGLDSETLARIWDLSNVTQEPQLTFPEFAVAMYLTSMRMTGRDIPSTLPDAIRNEIQTATAMIRSTADAVAPQPTGLRSSSSPSLLGVQPMPQRSNSTSMLQSLAKGQTIQSQPTGYQQSQPTGLQQPSFTGLQAQMTGVQPMPTGLQQPSMTGLASQPTGMLQQQQQPTGLQVPMITGVTPMMGNNIQVAMPTGMAGNNMDFTNQMMPDAQMGGNHQFQAITGKVKIPWAVTTEEKQRYSKVFKSWDTDNKGYISGDKAKEIFTQSGLAQNILMQIWNLSDPNNQGKLNVDEFCVAMHLIYRKLNGYDVPTSLPAELVPPSTRQLKETVSELKNSILQDIAKKRHLTNFSSSPSLSPPTTRGSPSRARSVSPGPTSSSSSSRRREKYVDNDDSEPVYVSSARRMGPDRSRWGQSRDGNGSPSPTASKSSGTTTSSYGYRGKATRISDMRKEIAQQKERLKQLEQEAISRKATPYNELSYTDRKDIDEVKEKIRELQSEIVRSGGDDEGGSHAWDKYSRQTTELADITEQEKSLESEIQYLIETSLRKLVQQLQETEEDLAEKKKQLTKLKASKESSSNSTAGLDIVGTGPNGEITESDRIRAKAKAMVAARMGKITGKSSTIDVTAELDAIDQEKMAFIGHADSVSAMIQDVEDQVNSVRMETSLLGLDIRKHEQDQKKIDERQRFEKGDGVAMDLKDFIQQLAFEVATAKAPDVDPSFESRFPSFEP</sequence>
<dbReference type="GO" id="GO:0005886">
    <property type="term" value="C:plasma membrane"/>
    <property type="evidence" value="ECO:0007669"/>
    <property type="project" value="TreeGrafter"/>
</dbReference>
<gene>
    <name evidence="14" type="ORF">LCOR_07516.1</name>
</gene>
<accession>A0A068S3P4</accession>
<evidence type="ECO:0000256" key="7">
    <source>
        <dbReference type="ARBA" id="ARBA00022737"/>
    </source>
</evidence>
<feature type="domain" description="EF-hand" evidence="13">
    <location>
        <begin position="362"/>
        <end position="397"/>
    </location>
</feature>
<dbReference type="PANTHER" id="PTHR11216:SF173">
    <property type="entry name" value="ACTIN CYTOSKELETON-REGULATORY COMPLEX PROTEIN PAN1"/>
    <property type="match status" value="1"/>
</dbReference>
<dbReference type="PANTHER" id="PTHR11216">
    <property type="entry name" value="EH DOMAIN"/>
    <property type="match status" value="1"/>
</dbReference>
<feature type="region of interest" description="Disordered" evidence="11">
    <location>
        <begin position="243"/>
        <end position="262"/>
    </location>
</feature>
<dbReference type="VEuPathDB" id="FungiDB:LCOR_07516.1"/>
<dbReference type="SMART" id="SM00054">
    <property type="entry name" value="EFh"/>
    <property type="match status" value="2"/>
</dbReference>
<evidence type="ECO:0000259" key="13">
    <source>
        <dbReference type="PROSITE" id="PS50222"/>
    </source>
</evidence>
<feature type="compositionally biased region" description="Low complexity" evidence="11">
    <location>
        <begin position="170"/>
        <end position="179"/>
    </location>
</feature>
<dbReference type="GO" id="GO:0016197">
    <property type="term" value="P:endosomal transport"/>
    <property type="evidence" value="ECO:0007669"/>
    <property type="project" value="TreeGrafter"/>
</dbReference>
<evidence type="ECO:0000256" key="5">
    <source>
        <dbReference type="ARBA" id="ARBA00022490"/>
    </source>
</evidence>
<keyword evidence="10" id="KW-0206">Cytoskeleton</keyword>
<feature type="compositionally biased region" description="Low complexity" evidence="11">
    <location>
        <begin position="513"/>
        <end position="534"/>
    </location>
</feature>
<feature type="domain" description="EH" evidence="12">
    <location>
        <begin position="64"/>
        <end position="152"/>
    </location>
</feature>
<dbReference type="InterPro" id="IPR011992">
    <property type="entry name" value="EF-hand-dom_pair"/>
</dbReference>
<feature type="compositionally biased region" description="Polar residues" evidence="11">
    <location>
        <begin position="185"/>
        <end position="222"/>
    </location>
</feature>
<feature type="region of interest" description="Disordered" evidence="11">
    <location>
        <begin position="664"/>
        <end position="688"/>
    </location>
</feature>
<keyword evidence="7" id="KW-0677">Repeat</keyword>
<keyword evidence="8" id="KW-0175">Coiled coil</keyword>
<feature type="compositionally biased region" description="Low complexity" evidence="11">
    <location>
        <begin position="251"/>
        <end position="262"/>
    </location>
</feature>
<dbReference type="Proteomes" id="UP000027586">
    <property type="component" value="Unassembled WGS sequence"/>
</dbReference>
<evidence type="ECO:0000256" key="4">
    <source>
        <dbReference type="ARBA" id="ARBA00009351"/>
    </source>
</evidence>
<protein>
    <submittedName>
        <fullName evidence="14">Actin cytoskeleton-regulatory complex proteinpan1</fullName>
    </submittedName>
</protein>
<organism evidence="14 15">
    <name type="scientific">Lichtheimia corymbifera JMRC:FSU:9682</name>
    <dbReference type="NCBI Taxonomy" id="1263082"/>
    <lineage>
        <taxon>Eukaryota</taxon>
        <taxon>Fungi</taxon>
        <taxon>Fungi incertae sedis</taxon>
        <taxon>Mucoromycota</taxon>
        <taxon>Mucoromycotina</taxon>
        <taxon>Mucoromycetes</taxon>
        <taxon>Mucorales</taxon>
        <taxon>Lichtheimiaceae</taxon>
        <taxon>Lichtheimia</taxon>
    </lineage>
</organism>
<feature type="region of interest" description="Disordered" evidence="11">
    <location>
        <begin position="441"/>
        <end position="541"/>
    </location>
</feature>
<dbReference type="Pfam" id="PF12763">
    <property type="entry name" value="EH"/>
    <property type="match status" value="2"/>
</dbReference>
<comment type="subcellular location">
    <subcellularLocation>
        <location evidence="3">Cell membrane</location>
        <topology evidence="3">Peripheral membrane protein</topology>
        <orientation evidence="3">Cytoplasmic side</orientation>
    </subcellularLocation>
    <subcellularLocation>
        <location evidence="2">Cytoplasm</location>
        <location evidence="2">Cytoskeleton</location>
        <location evidence="2">Actin patch</location>
    </subcellularLocation>
    <subcellularLocation>
        <location evidence="1">Endosome membrane</location>
        <topology evidence="1">Peripheral membrane protein</topology>
        <orientation evidence="1">Cytoplasmic side</orientation>
    </subcellularLocation>
</comment>
<dbReference type="AlphaFoldDB" id="A0A068S3P4"/>
<feature type="domain" description="EH" evidence="12">
    <location>
        <begin position="329"/>
        <end position="418"/>
    </location>
</feature>
<evidence type="ECO:0000259" key="12">
    <source>
        <dbReference type="PROSITE" id="PS50031"/>
    </source>
</evidence>
<dbReference type="SUPFAM" id="SSF47473">
    <property type="entry name" value="EF-hand"/>
    <property type="match status" value="2"/>
</dbReference>
<dbReference type="GO" id="GO:0030479">
    <property type="term" value="C:actin cortical patch"/>
    <property type="evidence" value="ECO:0007669"/>
    <property type="project" value="UniProtKB-SubCell"/>
</dbReference>
<evidence type="ECO:0000256" key="3">
    <source>
        <dbReference type="ARBA" id="ARBA00004413"/>
    </source>
</evidence>
<dbReference type="GO" id="GO:0005768">
    <property type="term" value="C:endosome"/>
    <property type="evidence" value="ECO:0007669"/>
    <property type="project" value="UniProtKB-SubCell"/>
</dbReference>
<feature type="compositionally biased region" description="Low complexity" evidence="11">
    <location>
        <begin position="444"/>
        <end position="463"/>
    </location>
</feature>
<feature type="region of interest" description="Disordered" evidence="11">
    <location>
        <begin position="163"/>
        <end position="222"/>
    </location>
</feature>
<comment type="caution">
    <text evidence="14">The sequence shown here is derived from an EMBL/GenBank/DDBJ whole genome shotgun (WGS) entry which is preliminary data.</text>
</comment>
<dbReference type="Gene3D" id="1.10.238.10">
    <property type="entry name" value="EF-hand"/>
    <property type="match status" value="2"/>
</dbReference>
<dbReference type="SMART" id="SM00027">
    <property type="entry name" value="EH"/>
    <property type="match status" value="2"/>
</dbReference>
<dbReference type="InterPro" id="IPR002048">
    <property type="entry name" value="EF_hand_dom"/>
</dbReference>
<dbReference type="GO" id="GO:0005509">
    <property type="term" value="F:calcium ion binding"/>
    <property type="evidence" value="ECO:0007669"/>
    <property type="project" value="InterPro"/>
</dbReference>
<dbReference type="PROSITE" id="PS50031">
    <property type="entry name" value="EH"/>
    <property type="match status" value="2"/>
</dbReference>
<evidence type="ECO:0000256" key="9">
    <source>
        <dbReference type="ARBA" id="ARBA00023136"/>
    </source>
</evidence>
<evidence type="ECO:0000256" key="11">
    <source>
        <dbReference type="SAM" id="MobiDB-lite"/>
    </source>
</evidence>
<evidence type="ECO:0000313" key="14">
    <source>
        <dbReference type="EMBL" id="CDH56472.1"/>
    </source>
</evidence>
<comment type="similarity">
    <text evidence="4">Belongs to the PAN1 family.</text>
</comment>